<gene>
    <name evidence="1" type="ORF">PF002_g12572</name>
</gene>
<evidence type="ECO:0000313" key="1">
    <source>
        <dbReference type="EMBL" id="KAE9231825.1"/>
    </source>
</evidence>
<accession>A0A6A3ZA50</accession>
<dbReference type="AlphaFoldDB" id="A0A6A3ZA50"/>
<organism evidence="1 2">
    <name type="scientific">Phytophthora fragariae</name>
    <dbReference type="NCBI Taxonomy" id="53985"/>
    <lineage>
        <taxon>Eukaryota</taxon>
        <taxon>Sar</taxon>
        <taxon>Stramenopiles</taxon>
        <taxon>Oomycota</taxon>
        <taxon>Peronosporomycetes</taxon>
        <taxon>Peronosporales</taxon>
        <taxon>Peronosporaceae</taxon>
        <taxon>Phytophthora</taxon>
    </lineage>
</organism>
<comment type="caution">
    <text evidence="1">The sequence shown here is derived from an EMBL/GenBank/DDBJ whole genome shotgun (WGS) entry which is preliminary data.</text>
</comment>
<evidence type="ECO:0000313" key="2">
    <source>
        <dbReference type="Proteomes" id="UP000440367"/>
    </source>
</evidence>
<dbReference type="Proteomes" id="UP000440367">
    <property type="component" value="Unassembled WGS sequence"/>
</dbReference>
<proteinExistence type="predicted"/>
<reference evidence="1 2" key="1">
    <citation type="submission" date="2018-08" db="EMBL/GenBank/DDBJ databases">
        <title>Genomic investigation of the strawberry pathogen Phytophthora fragariae indicates pathogenicity is determined by transcriptional variation in three key races.</title>
        <authorList>
            <person name="Adams T.M."/>
            <person name="Armitage A.D."/>
            <person name="Sobczyk M.K."/>
            <person name="Bates H.J."/>
            <person name="Dunwell J.M."/>
            <person name="Nellist C.F."/>
            <person name="Harrison R.J."/>
        </authorList>
    </citation>
    <scope>NUCLEOTIDE SEQUENCE [LARGE SCALE GENOMIC DNA]</scope>
    <source>
        <strain evidence="1 2">BC-1</strain>
    </source>
</reference>
<protein>
    <submittedName>
        <fullName evidence="1">Uncharacterized protein</fullName>
    </submittedName>
</protein>
<sequence>MESLLGTYMEESLSKYFILSGAELASCVSSVAVAHHIVASSTTLDERTAIDRQHSRTRAQATASTTSIDPMGLRDSTRKLLFKLGARDKQQEEAEQLQPVALAGASKRSTNRSELCSSFAATVVTREELEGRRKAVSEGCANWEQCGMCTRSFVAGTSRYAGFCSLDCRSASLYTQSARVYRGRYRDV</sequence>
<dbReference type="EMBL" id="QXGD01000611">
    <property type="protein sequence ID" value="KAE9231825.1"/>
    <property type="molecule type" value="Genomic_DNA"/>
</dbReference>
<name>A0A6A3ZA50_9STRA</name>